<name>A0ABP9U8D4_9BACT</name>
<dbReference type="Proteomes" id="UP001449582">
    <property type="component" value="Unassembled WGS sequence"/>
</dbReference>
<evidence type="ECO:0000256" key="1">
    <source>
        <dbReference type="SAM" id="Phobius"/>
    </source>
</evidence>
<evidence type="ECO:0000313" key="3">
    <source>
        <dbReference type="Proteomes" id="UP001449582"/>
    </source>
</evidence>
<feature type="transmembrane region" description="Helical" evidence="1">
    <location>
        <begin position="28"/>
        <end position="53"/>
    </location>
</feature>
<keyword evidence="1" id="KW-0472">Membrane</keyword>
<gene>
    <name evidence="2" type="ORF">UREOM_0430</name>
</gene>
<feature type="transmembrane region" description="Helical" evidence="1">
    <location>
        <begin position="74"/>
        <end position="93"/>
    </location>
</feature>
<accession>A0ABP9U8D4</accession>
<evidence type="ECO:0008006" key="4">
    <source>
        <dbReference type="Google" id="ProtNLM"/>
    </source>
</evidence>
<protein>
    <recommendedName>
        <fullName evidence="4">DUF4234 domain-containing protein</fullName>
    </recommendedName>
</protein>
<keyword evidence="3" id="KW-1185">Reference proteome</keyword>
<dbReference type="RefSeq" id="WP_353289497.1">
    <property type="nucleotide sequence ID" value="NZ_BAABQM010000001.1"/>
</dbReference>
<reference evidence="2" key="1">
    <citation type="submission" date="2024-02" db="EMBL/GenBank/DDBJ databases">
        <title>Draft genome sequence of new strains in genus Ureaplasma.</title>
        <authorList>
            <person name="Nakajima Y."/>
            <person name="Segawa T."/>
        </authorList>
    </citation>
    <scope>NUCLEOTIDE SEQUENCE [LARGE SCALE GENOMIC DNA]</scope>
    <source>
        <strain evidence="2">OM1</strain>
    </source>
</reference>
<sequence length="115" mass="13034">MANYTYQDSRTELEQQYLNACKKYRTTAIWACISWWTFILAPFALIIQIVLIVRASKVNKLARQLGLQESAHTILAIVALFALAWLLSIIIAVQSKNTLMTAQYLPANQAILANY</sequence>
<keyword evidence="1" id="KW-1133">Transmembrane helix</keyword>
<dbReference type="EMBL" id="BAABQM010000001">
    <property type="protein sequence ID" value="GAA5414332.1"/>
    <property type="molecule type" value="Genomic_DNA"/>
</dbReference>
<evidence type="ECO:0000313" key="2">
    <source>
        <dbReference type="EMBL" id="GAA5414332.1"/>
    </source>
</evidence>
<comment type="caution">
    <text evidence="2">The sequence shown here is derived from an EMBL/GenBank/DDBJ whole genome shotgun (WGS) entry which is preliminary data.</text>
</comment>
<organism evidence="2 3">
    <name type="scientific">Ureaplasma ceti</name>
    <dbReference type="NCBI Taxonomy" id="3119530"/>
    <lineage>
        <taxon>Bacteria</taxon>
        <taxon>Bacillati</taxon>
        <taxon>Mycoplasmatota</taxon>
        <taxon>Mycoplasmoidales</taxon>
        <taxon>Mycoplasmoidaceae</taxon>
        <taxon>Ureaplasma</taxon>
    </lineage>
</organism>
<keyword evidence="1" id="KW-0812">Transmembrane</keyword>
<proteinExistence type="predicted"/>